<evidence type="ECO:0000256" key="4">
    <source>
        <dbReference type="ARBA" id="ARBA00022553"/>
    </source>
</evidence>
<dbReference type="OrthoDB" id="438440at2759"/>
<evidence type="ECO:0000313" key="18">
    <source>
        <dbReference type="Proteomes" id="UP000654075"/>
    </source>
</evidence>
<dbReference type="Pfam" id="PF01764">
    <property type="entry name" value="Lipase_3"/>
    <property type="match status" value="1"/>
</dbReference>
<dbReference type="GO" id="GO:0016042">
    <property type="term" value="P:lipid catabolic process"/>
    <property type="evidence" value="ECO:0007669"/>
    <property type="project" value="UniProtKB-KW"/>
</dbReference>
<dbReference type="InterPro" id="IPR052214">
    <property type="entry name" value="DAG_Lipase-Related"/>
</dbReference>
<keyword evidence="8" id="KW-0106">Calcium</keyword>
<dbReference type="Gene3D" id="3.40.50.1820">
    <property type="entry name" value="alpha/beta hydrolase"/>
    <property type="match status" value="1"/>
</dbReference>
<evidence type="ECO:0000256" key="14">
    <source>
        <dbReference type="ARBA" id="ARBA00026104"/>
    </source>
</evidence>
<dbReference type="InterPro" id="IPR029058">
    <property type="entry name" value="AB_hydrolase_fold"/>
</dbReference>
<organism evidence="17 18">
    <name type="scientific">Polarella glacialis</name>
    <name type="common">Dinoflagellate</name>
    <dbReference type="NCBI Taxonomy" id="89957"/>
    <lineage>
        <taxon>Eukaryota</taxon>
        <taxon>Sar</taxon>
        <taxon>Alveolata</taxon>
        <taxon>Dinophyceae</taxon>
        <taxon>Suessiales</taxon>
        <taxon>Suessiaceae</taxon>
        <taxon>Polarella</taxon>
    </lineage>
</organism>
<sequence>MAVLSAGAAPGAHEPRAQEQQQQQQQQQDASRDPTARNLGIAMDTVAVGEHGVSPGFGIAGWATNLGFGIASACIRAPAAGLEYAAGPNPVSAGLHGVNSVVGLAHGATRAGQELARGITQASLQATKAGLTAAGAQGGQLLQLAVGQEAADTVAVIEDMVRSYVEPMSGISRANLLTAASAWSVMQRAAGVGAAGSGQAAALPERSERWMRFAAATFGSTWLAGMVEGLSLGAAARAREASERGGGPGELALAWAGVGGQVEIVEFEQSSKQHFFPGYLVAVDHATGHVVIALRGTSSMRDMLTDLVCQPADLELGGVSGIAHSGMLQAARNIEAKLAALAEAGLASLAATGRKPRLMVIGHSLGAGVAALVTALWRDQGRFAGVELGCVAFACPQVLDQQLSEAVSNFTASILFGDDLVPRFSLATSIDLRAATLHVHSPQAHGLPTTALSAQEVLAAAARGDSRQLAEAHAEVRRAISPAEGRLFPAGRLVYLAGAGRSPERAEPRAFDELLISATMVSDHMPQRYLQAVMEASAQSS</sequence>
<evidence type="ECO:0000256" key="3">
    <source>
        <dbReference type="ARBA" id="ARBA00022475"/>
    </source>
</evidence>
<feature type="compositionally biased region" description="Low complexity" evidence="15">
    <location>
        <begin position="18"/>
        <end position="28"/>
    </location>
</feature>
<evidence type="ECO:0000259" key="16">
    <source>
        <dbReference type="Pfam" id="PF01764"/>
    </source>
</evidence>
<reference evidence="17" key="1">
    <citation type="submission" date="2021-02" db="EMBL/GenBank/DDBJ databases">
        <authorList>
            <person name="Dougan E. K."/>
            <person name="Rhodes N."/>
            <person name="Thang M."/>
            <person name="Chan C."/>
        </authorList>
    </citation>
    <scope>NUCLEOTIDE SEQUENCE</scope>
</reference>
<comment type="caution">
    <text evidence="17">The sequence shown here is derived from an EMBL/GenBank/DDBJ whole genome shotgun (WGS) entry which is preliminary data.</text>
</comment>
<evidence type="ECO:0000256" key="6">
    <source>
        <dbReference type="ARBA" id="ARBA00022723"/>
    </source>
</evidence>
<proteinExistence type="predicted"/>
<keyword evidence="5" id="KW-0812">Transmembrane</keyword>
<comment type="catalytic activity">
    <reaction evidence="13">
        <text>a 1,2-diacyl-sn-glycerol + H2O = a 2-acylglycerol + a fatty acid + H(+)</text>
        <dbReference type="Rhea" id="RHEA:33275"/>
        <dbReference type="ChEBI" id="CHEBI:15377"/>
        <dbReference type="ChEBI" id="CHEBI:15378"/>
        <dbReference type="ChEBI" id="CHEBI:17389"/>
        <dbReference type="ChEBI" id="CHEBI:17815"/>
        <dbReference type="ChEBI" id="CHEBI:28868"/>
        <dbReference type="EC" id="3.1.1.116"/>
    </reaction>
    <physiologicalReaction direction="left-to-right" evidence="13">
        <dbReference type="Rhea" id="RHEA:33276"/>
    </physiologicalReaction>
</comment>
<evidence type="ECO:0000256" key="8">
    <source>
        <dbReference type="ARBA" id="ARBA00022837"/>
    </source>
</evidence>
<keyword evidence="12" id="KW-0472">Membrane</keyword>
<keyword evidence="11" id="KW-0443">Lipid metabolism</keyword>
<evidence type="ECO:0000256" key="1">
    <source>
        <dbReference type="ARBA" id="ARBA00001913"/>
    </source>
</evidence>
<dbReference type="EC" id="3.1.1.116" evidence="14"/>
<keyword evidence="7" id="KW-0378">Hydrolase</keyword>
<evidence type="ECO:0000256" key="12">
    <source>
        <dbReference type="ARBA" id="ARBA00023136"/>
    </source>
</evidence>
<feature type="domain" description="Fungal lipase-type" evidence="16">
    <location>
        <begin position="291"/>
        <end position="426"/>
    </location>
</feature>
<feature type="region of interest" description="Disordered" evidence="15">
    <location>
        <begin position="1"/>
        <end position="34"/>
    </location>
</feature>
<dbReference type="CDD" id="cd00519">
    <property type="entry name" value="Lipase_3"/>
    <property type="match status" value="1"/>
</dbReference>
<accession>A0A813DPT4</accession>
<keyword evidence="4" id="KW-0597">Phosphoprotein</keyword>
<dbReference type="PANTHER" id="PTHR45792">
    <property type="entry name" value="DIACYLGLYCEROL LIPASE HOMOLOG-RELATED"/>
    <property type="match status" value="1"/>
</dbReference>
<keyword evidence="6" id="KW-0479">Metal-binding</keyword>
<keyword evidence="9" id="KW-0442">Lipid degradation</keyword>
<dbReference type="PANTHER" id="PTHR45792:SF8">
    <property type="entry name" value="DIACYLGLYCEROL LIPASE-ALPHA"/>
    <property type="match status" value="1"/>
</dbReference>
<dbReference type="Proteomes" id="UP000654075">
    <property type="component" value="Unassembled WGS sequence"/>
</dbReference>
<dbReference type="GO" id="GO:0016298">
    <property type="term" value="F:lipase activity"/>
    <property type="evidence" value="ECO:0007669"/>
    <property type="project" value="TreeGrafter"/>
</dbReference>
<evidence type="ECO:0000256" key="13">
    <source>
        <dbReference type="ARBA" id="ARBA00024531"/>
    </source>
</evidence>
<evidence type="ECO:0000256" key="10">
    <source>
        <dbReference type="ARBA" id="ARBA00022989"/>
    </source>
</evidence>
<dbReference type="InterPro" id="IPR002921">
    <property type="entry name" value="Fungal_lipase-type"/>
</dbReference>
<gene>
    <name evidence="17" type="ORF">PGLA1383_LOCUS6478</name>
</gene>
<dbReference type="AlphaFoldDB" id="A0A813DPT4"/>
<evidence type="ECO:0000256" key="7">
    <source>
        <dbReference type="ARBA" id="ARBA00022801"/>
    </source>
</evidence>
<dbReference type="GO" id="GO:0005886">
    <property type="term" value="C:plasma membrane"/>
    <property type="evidence" value="ECO:0007669"/>
    <property type="project" value="UniProtKB-SubCell"/>
</dbReference>
<dbReference type="GO" id="GO:0046872">
    <property type="term" value="F:metal ion binding"/>
    <property type="evidence" value="ECO:0007669"/>
    <property type="project" value="UniProtKB-KW"/>
</dbReference>
<keyword evidence="3" id="KW-1003">Cell membrane</keyword>
<keyword evidence="10" id="KW-1133">Transmembrane helix</keyword>
<keyword evidence="18" id="KW-1185">Reference proteome</keyword>
<evidence type="ECO:0000256" key="5">
    <source>
        <dbReference type="ARBA" id="ARBA00022692"/>
    </source>
</evidence>
<evidence type="ECO:0000256" key="9">
    <source>
        <dbReference type="ARBA" id="ARBA00022963"/>
    </source>
</evidence>
<evidence type="ECO:0000256" key="2">
    <source>
        <dbReference type="ARBA" id="ARBA00004651"/>
    </source>
</evidence>
<evidence type="ECO:0000313" key="17">
    <source>
        <dbReference type="EMBL" id="CAE8587646.1"/>
    </source>
</evidence>
<comment type="subcellular location">
    <subcellularLocation>
        <location evidence="2">Cell membrane</location>
        <topology evidence="2">Multi-pass membrane protein</topology>
    </subcellularLocation>
</comment>
<evidence type="ECO:0000256" key="15">
    <source>
        <dbReference type="SAM" id="MobiDB-lite"/>
    </source>
</evidence>
<name>A0A813DPT4_POLGL</name>
<evidence type="ECO:0000256" key="11">
    <source>
        <dbReference type="ARBA" id="ARBA00023098"/>
    </source>
</evidence>
<dbReference type="EMBL" id="CAJNNV010002696">
    <property type="protein sequence ID" value="CAE8587646.1"/>
    <property type="molecule type" value="Genomic_DNA"/>
</dbReference>
<dbReference type="SUPFAM" id="SSF53474">
    <property type="entry name" value="alpha/beta-Hydrolases"/>
    <property type="match status" value="1"/>
</dbReference>
<protein>
    <recommendedName>
        <fullName evidence="14">sn-1-specific diacylglycerol lipase</fullName>
        <ecNumber evidence="14">3.1.1.116</ecNumber>
    </recommendedName>
</protein>
<comment type="cofactor">
    <cofactor evidence="1">
        <name>Ca(2+)</name>
        <dbReference type="ChEBI" id="CHEBI:29108"/>
    </cofactor>
</comment>